<dbReference type="PANTHER" id="PTHR11006:SF89">
    <property type="entry name" value="PROTEIN ARGININE N-METHYLTRANSFERASE 3-RELATED"/>
    <property type="match status" value="1"/>
</dbReference>
<keyword evidence="1" id="KW-0949">S-adenosyl-L-methionine</keyword>
<dbReference type="GO" id="GO:0005634">
    <property type="term" value="C:nucleus"/>
    <property type="evidence" value="ECO:0007669"/>
    <property type="project" value="TreeGrafter"/>
</dbReference>
<evidence type="ECO:0000256" key="1">
    <source>
        <dbReference type="ARBA" id="ARBA00022691"/>
    </source>
</evidence>
<dbReference type="SUPFAM" id="SSF53335">
    <property type="entry name" value="S-adenosyl-L-methionine-dependent methyltransferases"/>
    <property type="match status" value="1"/>
</dbReference>
<dbReference type="PANTHER" id="PTHR11006">
    <property type="entry name" value="PROTEIN ARGININE N-METHYLTRANSFERASE"/>
    <property type="match status" value="1"/>
</dbReference>
<organism evidence="4">
    <name type="scientific">Chrysotila carterae</name>
    <name type="common">Marine alga</name>
    <name type="synonym">Syracosphaera carterae</name>
    <dbReference type="NCBI Taxonomy" id="13221"/>
    <lineage>
        <taxon>Eukaryota</taxon>
        <taxon>Haptista</taxon>
        <taxon>Haptophyta</taxon>
        <taxon>Prymnesiophyceae</taxon>
        <taxon>Isochrysidales</taxon>
        <taxon>Isochrysidaceae</taxon>
        <taxon>Chrysotila</taxon>
    </lineage>
</organism>
<dbReference type="GO" id="GO:0016274">
    <property type="term" value="F:protein-arginine N-methyltransferase activity"/>
    <property type="evidence" value="ECO:0007669"/>
    <property type="project" value="InterPro"/>
</dbReference>
<gene>
    <name evidence="3" type="ORF">PCAR00345_LOCUS8438</name>
    <name evidence="4" type="ORF">PCAR00345_LOCUS8439</name>
</gene>
<reference evidence="4" key="1">
    <citation type="submission" date="2021-01" db="EMBL/GenBank/DDBJ databases">
        <authorList>
            <person name="Corre E."/>
            <person name="Pelletier E."/>
            <person name="Niang G."/>
            <person name="Scheremetjew M."/>
            <person name="Finn R."/>
            <person name="Kale V."/>
            <person name="Holt S."/>
            <person name="Cochrane G."/>
            <person name="Meng A."/>
            <person name="Brown T."/>
            <person name="Cohen L."/>
        </authorList>
    </citation>
    <scope>NUCLEOTIDE SEQUENCE</scope>
    <source>
        <strain evidence="4">CCMP645</strain>
    </source>
</reference>
<protein>
    <submittedName>
        <fullName evidence="4">Uncharacterized protein</fullName>
    </submittedName>
</protein>
<dbReference type="InterPro" id="IPR029063">
    <property type="entry name" value="SAM-dependent_MTases_sf"/>
</dbReference>
<accession>A0A6S9T246</accession>
<name>A0A6S9T246_CHRCT</name>
<dbReference type="EMBL" id="HBIZ01013864">
    <property type="protein sequence ID" value="CAE0755851.1"/>
    <property type="molecule type" value="Transcribed_RNA"/>
</dbReference>
<proteinExistence type="predicted"/>
<dbReference type="EMBL" id="HBIZ01013863">
    <property type="protein sequence ID" value="CAE0755850.1"/>
    <property type="molecule type" value="Transcribed_RNA"/>
</dbReference>
<evidence type="ECO:0000313" key="3">
    <source>
        <dbReference type="EMBL" id="CAE0755850.1"/>
    </source>
</evidence>
<sequence>MRSVSRWGSSALEKNSNYSIENHRSMVLDDVRVDAYAAAIRRVARGKNVLDVGTGPFMLLGRFAAAAGATRVVCVEHSEESAATACELMQCEHEMAQPVPLPVSHPKYEPPKAVGAWTPQLIVPAPERAQGGDAKKSGDDGGHPWHTSNGGWRRECVSASKADSYENMSARTLHVLTRRAKELQECRELLAELGADCAPSSLSISEAWYHPRWIARRRDSALPLFIAQVEAGPALREGRHAVRVELHHGLAAHVDLPGDVDLIVHEILGHVASSEGAVKAIRELRARAGLASKSCVVLPSEAGTMLAPTLQLEPSLLERLLQYSETGYSETHEQGMYHARGFPPSAFLAPAQPMEWHCFNGELLCRQRRVLRFRTTADGRFDGLHLHLRVVLDATTAIDAYAQRTTWSCVYVRLFSPARAIWLAAGSLIECVCNVDARTDSPKYDIDVSIARPGDRGTWHAATFSWSGDGS</sequence>
<feature type="region of interest" description="Disordered" evidence="2">
    <location>
        <begin position="128"/>
        <end position="153"/>
    </location>
</feature>
<evidence type="ECO:0000313" key="4">
    <source>
        <dbReference type="EMBL" id="CAE0755851.1"/>
    </source>
</evidence>
<dbReference type="Gene3D" id="3.40.50.150">
    <property type="entry name" value="Vaccinia Virus protein VP39"/>
    <property type="match status" value="1"/>
</dbReference>
<dbReference type="GO" id="GO:0042054">
    <property type="term" value="F:histone methyltransferase activity"/>
    <property type="evidence" value="ECO:0007669"/>
    <property type="project" value="TreeGrafter"/>
</dbReference>
<dbReference type="InterPro" id="IPR025799">
    <property type="entry name" value="Arg_MeTrfase"/>
</dbReference>
<dbReference type="AlphaFoldDB" id="A0A6S9T246"/>
<feature type="compositionally biased region" description="Basic and acidic residues" evidence="2">
    <location>
        <begin position="133"/>
        <end position="143"/>
    </location>
</feature>
<evidence type="ECO:0000256" key="2">
    <source>
        <dbReference type="SAM" id="MobiDB-lite"/>
    </source>
</evidence>